<keyword evidence="3" id="KW-0862">Zinc</keyword>
<evidence type="ECO:0000256" key="1">
    <source>
        <dbReference type="ARBA" id="ARBA00022723"/>
    </source>
</evidence>
<dbReference type="InterPro" id="IPR052260">
    <property type="entry name" value="Autophagy_Rcpt_SigReg"/>
</dbReference>
<dbReference type="PROSITE" id="PS50135">
    <property type="entry name" value="ZF_ZZ_2"/>
    <property type="match status" value="1"/>
</dbReference>
<evidence type="ECO:0008006" key="9">
    <source>
        <dbReference type="Google" id="ProtNLM"/>
    </source>
</evidence>
<dbReference type="InterPro" id="IPR015940">
    <property type="entry name" value="UBA"/>
</dbReference>
<name>A0A1R2C6V0_9CILI</name>
<dbReference type="SMART" id="SM00291">
    <property type="entry name" value="ZnF_ZZ"/>
    <property type="match status" value="1"/>
</dbReference>
<gene>
    <name evidence="7" type="ORF">SteCoe_14158</name>
</gene>
<evidence type="ECO:0000256" key="4">
    <source>
        <dbReference type="PROSITE-ProRule" id="PRU00228"/>
    </source>
</evidence>
<dbReference type="SUPFAM" id="SSF46934">
    <property type="entry name" value="UBA-like"/>
    <property type="match status" value="1"/>
</dbReference>
<dbReference type="Proteomes" id="UP000187209">
    <property type="component" value="Unassembled WGS sequence"/>
</dbReference>
<dbReference type="InterPro" id="IPR043145">
    <property type="entry name" value="Znf_ZZ_sf"/>
</dbReference>
<dbReference type="PROSITE" id="PS50030">
    <property type="entry name" value="UBA"/>
    <property type="match status" value="1"/>
</dbReference>
<dbReference type="EMBL" id="MPUH01000261">
    <property type="protein sequence ID" value="OMJ84700.1"/>
    <property type="molecule type" value="Genomic_DNA"/>
</dbReference>
<dbReference type="Gene3D" id="3.30.60.90">
    <property type="match status" value="1"/>
</dbReference>
<dbReference type="GO" id="GO:0008270">
    <property type="term" value="F:zinc ion binding"/>
    <property type="evidence" value="ECO:0007669"/>
    <property type="project" value="UniProtKB-KW"/>
</dbReference>
<comment type="caution">
    <text evidence="7">The sequence shown here is derived from an EMBL/GenBank/DDBJ whole genome shotgun (WGS) entry which is preliminary data.</text>
</comment>
<evidence type="ECO:0000256" key="3">
    <source>
        <dbReference type="ARBA" id="ARBA00022833"/>
    </source>
</evidence>
<sequence length="286" mass="32391">MPIACDNDLHLAYAITESSGTKNLRIFVSNPSRQSHAYSKPCHPLSNENLPVQSQMTHYEAKFYESENNSPMIWPDNICDGCNKNPIIGPRFKCLVCYSFDYCENCERAKYHEHLFLKLTKPQDAQYKSIVLAVNDQYDMNNLVYGKMIKIEVKEQINFGEKTSGEILLVWNVRNIGDMIMPQGCMSELIMGNVSGIFYPIPALKPGEDGKIMAKIYSEGGEIFGKWKILTPEGMKIGKVMFKGVVKDDMREKALMIVEMGFDYYHAEEALKKNGGNLQKAVLSLS</sequence>
<dbReference type="OrthoDB" id="441278at2759"/>
<keyword evidence="8" id="KW-1185">Reference proteome</keyword>
<organism evidence="7 8">
    <name type="scientific">Stentor coeruleus</name>
    <dbReference type="NCBI Taxonomy" id="5963"/>
    <lineage>
        <taxon>Eukaryota</taxon>
        <taxon>Sar</taxon>
        <taxon>Alveolata</taxon>
        <taxon>Ciliophora</taxon>
        <taxon>Postciliodesmatophora</taxon>
        <taxon>Heterotrichea</taxon>
        <taxon>Heterotrichida</taxon>
        <taxon>Stentoridae</taxon>
        <taxon>Stentor</taxon>
    </lineage>
</organism>
<dbReference type="GO" id="GO:0005080">
    <property type="term" value="F:protein kinase C binding"/>
    <property type="evidence" value="ECO:0007669"/>
    <property type="project" value="TreeGrafter"/>
</dbReference>
<protein>
    <recommendedName>
        <fullName evidence="9">ZZ-type domain-containing protein</fullName>
    </recommendedName>
</protein>
<dbReference type="GO" id="GO:0070530">
    <property type="term" value="F:K63-linked polyubiquitin modification-dependent protein binding"/>
    <property type="evidence" value="ECO:0007669"/>
    <property type="project" value="TreeGrafter"/>
</dbReference>
<dbReference type="GO" id="GO:0044753">
    <property type="term" value="C:amphisome"/>
    <property type="evidence" value="ECO:0007669"/>
    <property type="project" value="TreeGrafter"/>
</dbReference>
<dbReference type="SUPFAM" id="SSF57850">
    <property type="entry name" value="RING/U-box"/>
    <property type="match status" value="1"/>
</dbReference>
<evidence type="ECO:0000313" key="8">
    <source>
        <dbReference type="Proteomes" id="UP000187209"/>
    </source>
</evidence>
<dbReference type="PANTHER" id="PTHR15090:SF0">
    <property type="entry name" value="SEQUESTOSOME-1"/>
    <property type="match status" value="1"/>
</dbReference>
<proteinExistence type="predicted"/>
<dbReference type="Gene3D" id="1.10.8.10">
    <property type="entry name" value="DNA helicase RuvA subunit, C-terminal domain"/>
    <property type="match status" value="1"/>
</dbReference>
<dbReference type="InterPro" id="IPR000433">
    <property type="entry name" value="Znf_ZZ"/>
</dbReference>
<dbReference type="AlphaFoldDB" id="A0A1R2C6V0"/>
<dbReference type="GO" id="GO:0035973">
    <property type="term" value="P:aggrephagy"/>
    <property type="evidence" value="ECO:0007669"/>
    <property type="project" value="TreeGrafter"/>
</dbReference>
<accession>A0A1R2C6V0</accession>
<feature type="domain" description="ZZ-type" evidence="6">
    <location>
        <begin position="74"/>
        <end position="124"/>
    </location>
</feature>
<dbReference type="GO" id="GO:0016235">
    <property type="term" value="C:aggresome"/>
    <property type="evidence" value="ECO:0007669"/>
    <property type="project" value="TreeGrafter"/>
</dbReference>
<dbReference type="CDD" id="cd02340">
    <property type="entry name" value="ZZ_NBR1_like"/>
    <property type="match status" value="1"/>
</dbReference>
<dbReference type="Pfam" id="PF00569">
    <property type="entry name" value="ZZ"/>
    <property type="match status" value="1"/>
</dbReference>
<keyword evidence="2 4" id="KW-0863">Zinc-finger</keyword>
<dbReference type="InterPro" id="IPR009060">
    <property type="entry name" value="UBA-like_sf"/>
</dbReference>
<keyword evidence="1" id="KW-0479">Metal-binding</keyword>
<dbReference type="PANTHER" id="PTHR15090">
    <property type="entry name" value="SEQUESTOSOME 1-RELATED"/>
    <property type="match status" value="1"/>
</dbReference>
<evidence type="ECO:0000259" key="6">
    <source>
        <dbReference type="PROSITE" id="PS50135"/>
    </source>
</evidence>
<dbReference type="Pfam" id="PF00627">
    <property type="entry name" value="UBA"/>
    <property type="match status" value="1"/>
</dbReference>
<evidence type="ECO:0000313" key="7">
    <source>
        <dbReference type="EMBL" id="OMJ84700.1"/>
    </source>
</evidence>
<feature type="domain" description="UBA" evidence="5">
    <location>
        <begin position="249"/>
        <end position="286"/>
    </location>
</feature>
<dbReference type="GO" id="GO:0007032">
    <property type="term" value="P:endosome organization"/>
    <property type="evidence" value="ECO:0007669"/>
    <property type="project" value="TreeGrafter"/>
</dbReference>
<reference evidence="7 8" key="1">
    <citation type="submission" date="2016-11" db="EMBL/GenBank/DDBJ databases">
        <title>The macronuclear genome of Stentor coeruleus: a giant cell with tiny introns.</title>
        <authorList>
            <person name="Slabodnick M."/>
            <person name="Ruby J.G."/>
            <person name="Reiff S.B."/>
            <person name="Swart E.C."/>
            <person name="Gosai S."/>
            <person name="Prabakaran S."/>
            <person name="Witkowska E."/>
            <person name="Larue G.E."/>
            <person name="Fisher S."/>
            <person name="Freeman R.M."/>
            <person name="Gunawardena J."/>
            <person name="Chu W."/>
            <person name="Stover N.A."/>
            <person name="Gregory B.D."/>
            <person name="Nowacki M."/>
            <person name="Derisi J."/>
            <person name="Roy S.W."/>
            <person name="Marshall W.F."/>
            <person name="Sood P."/>
        </authorList>
    </citation>
    <scope>NUCLEOTIDE SEQUENCE [LARGE SCALE GENOMIC DNA]</scope>
    <source>
        <strain evidence="7">WM001</strain>
    </source>
</reference>
<evidence type="ECO:0000259" key="5">
    <source>
        <dbReference type="PROSITE" id="PS50030"/>
    </source>
</evidence>
<dbReference type="CDD" id="cd14270">
    <property type="entry name" value="UBA"/>
    <property type="match status" value="1"/>
</dbReference>
<evidence type="ECO:0000256" key="2">
    <source>
        <dbReference type="ARBA" id="ARBA00022771"/>
    </source>
</evidence>
<dbReference type="GO" id="GO:0000423">
    <property type="term" value="P:mitophagy"/>
    <property type="evidence" value="ECO:0007669"/>
    <property type="project" value="TreeGrafter"/>
</dbReference>